<proteinExistence type="predicted"/>
<dbReference type="HOGENOM" id="CLU_041544_0_0_11"/>
<name>G8WP50_STREN</name>
<dbReference type="AlphaFoldDB" id="G8WP50"/>
<reference evidence="2" key="1">
    <citation type="submission" date="2011-12" db="EMBL/GenBank/DDBJ databases">
        <title>Complete genome sequence of Streptomyces cattleya strain DSM 46488.</title>
        <authorList>
            <person name="Ou H.-Y."/>
            <person name="Li P."/>
            <person name="Zhao C."/>
            <person name="O'Hagan D."/>
            <person name="Deng Z."/>
        </authorList>
    </citation>
    <scope>NUCLEOTIDE SEQUENCE [LARGE SCALE GENOMIC DNA]</scope>
    <source>
        <strain evidence="2">ATCC 35852 / DSM 46488 / JCM 4925 / NBRC 14057 / NRRL 8057</strain>
    </source>
</reference>
<dbReference type="eggNOG" id="COG0457">
    <property type="taxonomic scope" value="Bacteria"/>
</dbReference>
<keyword evidence="2" id="KW-1185">Reference proteome</keyword>
<accession>G8WP50</accession>
<evidence type="ECO:0008006" key="3">
    <source>
        <dbReference type="Google" id="ProtNLM"/>
    </source>
</evidence>
<protein>
    <recommendedName>
        <fullName evidence="3">Transcriptional regulator</fullName>
    </recommendedName>
</protein>
<evidence type="ECO:0000313" key="1">
    <source>
        <dbReference type="EMBL" id="AEW94083.1"/>
    </source>
</evidence>
<dbReference type="InterPro" id="IPR011990">
    <property type="entry name" value="TPR-like_helical_dom_sf"/>
</dbReference>
<dbReference type="PATRIC" id="fig|1003195.29.peg.1719"/>
<sequence length="387" mass="42235">MNEALRRITGRPGKLSDRSVRNLVKGKTRRPIGRTCVALEEVFGCPVEELGLIAPSIKSPTEEDPLLRRSFLVAFGTAAVPAPASRRTVGASDVERLRVALDQLNDVDQATGGTSSVERAALKQAQVAIDLARHGSAATRVRNKLYCLAADATTAAAWAALDGRRHDDGRRYLEQAMPLAIMSGDGAAQFDVWNLLSMLAKLQDNEAESLAAAQAMRNTLAVRRDPLFASLAHARVALAQGLVGEHHSALRTLERAHTAIDRAQDVSRPAWMAFYDLAELNGISAVCMLAVGRHEEAEYHAHQSLARIRPSFVRNRAVYTVRMATAQLRQGDVERAIATIGEAEIVAETAHGSARLRTLIGDFQRELISRAPDAAVTRDYIDRMRNR</sequence>
<organism evidence="1 2">
    <name type="scientific">Streptantibioticus cattleyicolor (strain ATCC 35852 / DSM 46488 / JCM 4925 / NBRC 14057 / NRRL 8057)</name>
    <name type="common">Streptomyces cattleya</name>
    <dbReference type="NCBI Taxonomy" id="1003195"/>
    <lineage>
        <taxon>Bacteria</taxon>
        <taxon>Bacillati</taxon>
        <taxon>Actinomycetota</taxon>
        <taxon>Actinomycetes</taxon>
        <taxon>Kitasatosporales</taxon>
        <taxon>Streptomycetaceae</taxon>
        <taxon>Streptantibioticus</taxon>
    </lineage>
</organism>
<dbReference type="STRING" id="1003195.SCATT_17120"/>
<dbReference type="SUPFAM" id="SSF48452">
    <property type="entry name" value="TPR-like"/>
    <property type="match status" value="1"/>
</dbReference>
<gene>
    <name evidence="1" type="ordered locus">SCATT_17120</name>
</gene>
<evidence type="ECO:0000313" key="2">
    <source>
        <dbReference type="Proteomes" id="UP000007842"/>
    </source>
</evidence>
<dbReference type="EMBL" id="CP003219">
    <property type="protein sequence ID" value="AEW94083.1"/>
    <property type="molecule type" value="Genomic_DNA"/>
</dbReference>
<dbReference type="Proteomes" id="UP000007842">
    <property type="component" value="Chromosome"/>
</dbReference>
<dbReference type="KEGG" id="scy:SCATT_17120"/>